<feature type="transmembrane region" description="Helical" evidence="1">
    <location>
        <begin position="143"/>
        <end position="165"/>
    </location>
</feature>
<feature type="transmembrane region" description="Helical" evidence="1">
    <location>
        <begin position="12"/>
        <end position="33"/>
    </location>
</feature>
<evidence type="ECO:0000313" key="3">
    <source>
        <dbReference type="Proteomes" id="UP000285286"/>
    </source>
</evidence>
<dbReference type="InterPro" id="IPR018681">
    <property type="entry name" value="DUF2165_transmembrane"/>
</dbReference>
<dbReference type="RefSeq" id="WP_123566496.1">
    <property type="nucleotide sequence ID" value="NZ_MOAM01000023.1"/>
</dbReference>
<dbReference type="Proteomes" id="UP000285286">
    <property type="component" value="Unassembled WGS sequence"/>
</dbReference>
<feature type="transmembrane region" description="Helical" evidence="1">
    <location>
        <begin position="71"/>
        <end position="95"/>
    </location>
</feature>
<evidence type="ECO:0000256" key="1">
    <source>
        <dbReference type="SAM" id="Phobius"/>
    </source>
</evidence>
<sequence>METFSTQGLIRLGKILITAFIGIFGALVVFGNLTDYASNFLFVQHTLSMDTTFPGNALLYRAITSAPLHHAFYGLIIATQALFAVCCLVGAWHLFRQRHAEAERFHRAKRFAVMGCLLGLLIWYLFFQVVGGEWFAMWQSTQWNALATAGRIVDFLFATLIFISLKIDD</sequence>
<comment type="caution">
    <text evidence="2">The sequence shown here is derived from an EMBL/GenBank/DDBJ whole genome shotgun (WGS) entry which is preliminary data.</text>
</comment>
<accession>A0A423DJD7</accession>
<proteinExistence type="predicted"/>
<organism evidence="2 3">
    <name type="scientific">Pseudomonas vranovensis</name>
    <dbReference type="NCBI Taxonomy" id="321661"/>
    <lineage>
        <taxon>Bacteria</taxon>
        <taxon>Pseudomonadati</taxon>
        <taxon>Pseudomonadota</taxon>
        <taxon>Gammaproteobacteria</taxon>
        <taxon>Pseudomonadales</taxon>
        <taxon>Pseudomonadaceae</taxon>
        <taxon>Pseudomonas</taxon>
    </lineage>
</organism>
<keyword evidence="1" id="KW-0812">Transmembrane</keyword>
<protein>
    <recommendedName>
        <fullName evidence="4">DUF2165 domain-containing protein</fullName>
    </recommendedName>
</protein>
<evidence type="ECO:0008006" key="4">
    <source>
        <dbReference type="Google" id="ProtNLM"/>
    </source>
</evidence>
<keyword evidence="1" id="KW-0472">Membrane</keyword>
<dbReference type="Pfam" id="PF09933">
    <property type="entry name" value="DUF2165"/>
    <property type="match status" value="1"/>
</dbReference>
<dbReference type="EMBL" id="MOAM01000023">
    <property type="protein sequence ID" value="ROL71676.1"/>
    <property type="molecule type" value="Genomic_DNA"/>
</dbReference>
<keyword evidence="3" id="KW-1185">Reference proteome</keyword>
<name>A0A423DJD7_9PSED</name>
<keyword evidence="1" id="KW-1133">Transmembrane helix</keyword>
<dbReference type="AlphaFoldDB" id="A0A423DJD7"/>
<reference evidence="2 3" key="1">
    <citation type="submission" date="2016-10" db="EMBL/GenBank/DDBJ databases">
        <title>Comparative genome analysis of multiple Pseudomonas spp. focuses on biocontrol and plant growth promoting traits.</title>
        <authorList>
            <person name="Tao X.-Y."/>
            <person name="Taylor C.G."/>
        </authorList>
    </citation>
    <scope>NUCLEOTIDE SEQUENCE [LARGE SCALE GENOMIC DNA]</scope>
    <source>
        <strain evidence="2 3">15D11</strain>
    </source>
</reference>
<feature type="transmembrane region" description="Helical" evidence="1">
    <location>
        <begin position="111"/>
        <end position="131"/>
    </location>
</feature>
<gene>
    <name evidence="2" type="ORF">BHU25_15250</name>
</gene>
<evidence type="ECO:0000313" key="2">
    <source>
        <dbReference type="EMBL" id="ROL71676.1"/>
    </source>
</evidence>